<sequence>MGFFDSIPYCSHICCCIKVRPACITLAIISLFCRIFYYCFYGEGPFEEYESKMQQISMFILEVMIDSAATVADVLLLVGAINRNQEYLRKYLVLILGVMIISFTFNLYVLINHYIFIHKDTYFMFYFGFFVYDIWSWLCANSLNRRLKSMDVASIPVEEISTQLDSITD</sequence>
<reference evidence="2" key="1">
    <citation type="submission" date="2018-07" db="EMBL/GenBank/DDBJ databases">
        <authorList>
            <person name="Quirk P.G."/>
            <person name="Krulwich T.A."/>
        </authorList>
    </citation>
    <scope>NUCLEOTIDE SEQUENCE</scope>
</reference>
<dbReference type="EMBL" id="UFQT01002302">
    <property type="protein sequence ID" value="SSX33159.1"/>
    <property type="molecule type" value="Genomic_DNA"/>
</dbReference>
<dbReference type="VEuPathDB" id="VectorBase:CSON006058"/>
<evidence type="ECO:0000256" key="1">
    <source>
        <dbReference type="SAM" id="Phobius"/>
    </source>
</evidence>
<gene>
    <name evidence="2" type="primary">CSON006058</name>
</gene>
<protein>
    <submittedName>
        <fullName evidence="2">CSON006058 protein</fullName>
    </submittedName>
</protein>
<name>A0A336MVL0_CULSO</name>
<keyword evidence="1" id="KW-1133">Transmembrane helix</keyword>
<keyword evidence="1" id="KW-0472">Membrane</keyword>
<feature type="transmembrane region" description="Helical" evidence="1">
    <location>
        <begin position="21"/>
        <end position="38"/>
    </location>
</feature>
<organism evidence="2">
    <name type="scientific">Culicoides sonorensis</name>
    <name type="common">Biting midge</name>
    <dbReference type="NCBI Taxonomy" id="179676"/>
    <lineage>
        <taxon>Eukaryota</taxon>
        <taxon>Metazoa</taxon>
        <taxon>Ecdysozoa</taxon>
        <taxon>Arthropoda</taxon>
        <taxon>Hexapoda</taxon>
        <taxon>Insecta</taxon>
        <taxon>Pterygota</taxon>
        <taxon>Neoptera</taxon>
        <taxon>Endopterygota</taxon>
        <taxon>Diptera</taxon>
        <taxon>Nematocera</taxon>
        <taxon>Chironomoidea</taxon>
        <taxon>Ceratopogonidae</taxon>
        <taxon>Ceratopogoninae</taxon>
        <taxon>Culicoides</taxon>
        <taxon>Monoculicoides</taxon>
    </lineage>
</organism>
<dbReference type="AlphaFoldDB" id="A0A336MVL0"/>
<accession>A0A336MVL0</accession>
<evidence type="ECO:0000313" key="2">
    <source>
        <dbReference type="EMBL" id="SSX33159.1"/>
    </source>
</evidence>
<proteinExistence type="predicted"/>
<feature type="transmembrane region" description="Helical" evidence="1">
    <location>
        <begin position="91"/>
        <end position="111"/>
    </location>
</feature>
<feature type="transmembrane region" description="Helical" evidence="1">
    <location>
        <begin position="58"/>
        <end position="79"/>
    </location>
</feature>
<feature type="transmembrane region" description="Helical" evidence="1">
    <location>
        <begin position="123"/>
        <end position="140"/>
    </location>
</feature>
<keyword evidence="1" id="KW-0812">Transmembrane</keyword>